<protein>
    <submittedName>
        <fullName evidence="1">Uncharacterized protein</fullName>
    </submittedName>
</protein>
<evidence type="ECO:0000313" key="1">
    <source>
        <dbReference type="EMBL" id="ETN87291.1"/>
    </source>
</evidence>
<organism evidence="1 2">
    <name type="scientific">Necator americanus</name>
    <name type="common">Human hookworm</name>
    <dbReference type="NCBI Taxonomy" id="51031"/>
    <lineage>
        <taxon>Eukaryota</taxon>
        <taxon>Metazoa</taxon>
        <taxon>Ecdysozoa</taxon>
        <taxon>Nematoda</taxon>
        <taxon>Chromadorea</taxon>
        <taxon>Rhabditida</taxon>
        <taxon>Rhabditina</taxon>
        <taxon>Rhabditomorpha</taxon>
        <taxon>Strongyloidea</taxon>
        <taxon>Ancylostomatidae</taxon>
        <taxon>Bunostominae</taxon>
        <taxon>Necator</taxon>
    </lineage>
</organism>
<dbReference type="STRING" id="51031.W2U1Q2"/>
<dbReference type="OrthoDB" id="8964543at2759"/>
<name>W2U1Q2_NECAM</name>
<dbReference type="AlphaFoldDB" id="W2U1Q2"/>
<accession>W2U1Q2</accession>
<reference evidence="2" key="1">
    <citation type="journal article" date="2014" name="Nat. Genet.">
        <title>Genome of the human hookworm Necator americanus.</title>
        <authorList>
            <person name="Tang Y.T."/>
            <person name="Gao X."/>
            <person name="Rosa B.A."/>
            <person name="Abubucker S."/>
            <person name="Hallsworth-Pepin K."/>
            <person name="Martin J."/>
            <person name="Tyagi R."/>
            <person name="Heizer E."/>
            <person name="Zhang X."/>
            <person name="Bhonagiri-Palsikar V."/>
            <person name="Minx P."/>
            <person name="Warren W.C."/>
            <person name="Wang Q."/>
            <person name="Zhan B."/>
            <person name="Hotez P.J."/>
            <person name="Sternberg P.W."/>
            <person name="Dougall A."/>
            <person name="Gaze S.T."/>
            <person name="Mulvenna J."/>
            <person name="Sotillo J."/>
            <person name="Ranganathan S."/>
            <person name="Rabelo E.M."/>
            <person name="Wilson R.K."/>
            <person name="Felgner P.L."/>
            <person name="Bethony J."/>
            <person name="Hawdon J.M."/>
            <person name="Gasser R.B."/>
            <person name="Loukas A."/>
            <person name="Mitreva M."/>
        </authorList>
    </citation>
    <scope>NUCLEOTIDE SEQUENCE [LARGE SCALE GENOMIC DNA]</scope>
</reference>
<proteinExistence type="predicted"/>
<dbReference type="KEGG" id="nai:NECAME_00150"/>
<dbReference type="EMBL" id="KI657455">
    <property type="protein sequence ID" value="ETN87291.1"/>
    <property type="molecule type" value="Genomic_DNA"/>
</dbReference>
<keyword evidence="2" id="KW-1185">Reference proteome</keyword>
<sequence length="191" mass="21242">MSSTSVVLEAAQKKSLLGKENGLDVWQNSSLGDGHTGKQLVQLLVVADSELQMARVDSALLVVTSSVTGQLEHLSGEVFEHSSQVHRCSSSDASSIVSLAEHAVKTTNWELESSTRRTRLRLSSALGFASLSTSRHDGDRELRDVHSRVAEERSLHLYRRRLTARPYASRRRGMLPSVFIRARDREPRLTH</sequence>
<dbReference type="Proteomes" id="UP000053676">
    <property type="component" value="Unassembled WGS sequence"/>
</dbReference>
<gene>
    <name evidence="1" type="ORF">NECAME_00150</name>
</gene>
<evidence type="ECO:0000313" key="2">
    <source>
        <dbReference type="Proteomes" id="UP000053676"/>
    </source>
</evidence>